<evidence type="ECO:0000256" key="1">
    <source>
        <dbReference type="SAM" id="SignalP"/>
    </source>
</evidence>
<accession>A0ABD0X6X4</accession>
<reference evidence="2 3" key="1">
    <citation type="submission" date="2024-06" db="EMBL/GenBank/DDBJ databases">
        <authorList>
            <person name="Pan Q."/>
            <person name="Wen M."/>
            <person name="Jouanno E."/>
            <person name="Zahm M."/>
            <person name="Klopp C."/>
            <person name="Cabau C."/>
            <person name="Louis A."/>
            <person name="Berthelot C."/>
            <person name="Parey E."/>
            <person name="Roest Crollius H."/>
            <person name="Montfort J."/>
            <person name="Robinson-Rechavi M."/>
            <person name="Bouchez O."/>
            <person name="Lampietro C."/>
            <person name="Lopez Roques C."/>
            <person name="Donnadieu C."/>
            <person name="Postlethwait J."/>
            <person name="Bobe J."/>
            <person name="Verreycken H."/>
            <person name="Guiguen Y."/>
        </authorList>
    </citation>
    <scope>NUCLEOTIDE SEQUENCE [LARGE SCALE GENOMIC DNA]</scope>
    <source>
        <strain evidence="2">Up_M1</strain>
        <tissue evidence="2">Testis</tissue>
    </source>
</reference>
<evidence type="ECO:0000313" key="2">
    <source>
        <dbReference type="EMBL" id="KAL0970753.1"/>
    </source>
</evidence>
<feature type="chain" id="PRO_5044769588" evidence="1">
    <location>
        <begin position="21"/>
        <end position="87"/>
    </location>
</feature>
<keyword evidence="1" id="KW-0732">Signal</keyword>
<feature type="signal peptide" evidence="1">
    <location>
        <begin position="1"/>
        <end position="20"/>
    </location>
</feature>
<proteinExistence type="predicted"/>
<sequence length="87" mass="9839">MNFKGLIIFIVLLLDLAAESRDVMYADVRIMNRQTGADPVSFEVRTANYTGADPVYSEVKIPQVPERGRDLERKILKGCPANRREAE</sequence>
<organism evidence="2 3">
    <name type="scientific">Umbra pygmaea</name>
    <name type="common">Eastern mudminnow</name>
    <dbReference type="NCBI Taxonomy" id="75934"/>
    <lineage>
        <taxon>Eukaryota</taxon>
        <taxon>Metazoa</taxon>
        <taxon>Chordata</taxon>
        <taxon>Craniata</taxon>
        <taxon>Vertebrata</taxon>
        <taxon>Euteleostomi</taxon>
        <taxon>Actinopterygii</taxon>
        <taxon>Neopterygii</taxon>
        <taxon>Teleostei</taxon>
        <taxon>Protacanthopterygii</taxon>
        <taxon>Esociformes</taxon>
        <taxon>Umbridae</taxon>
        <taxon>Umbra</taxon>
    </lineage>
</organism>
<dbReference type="Proteomes" id="UP001557470">
    <property type="component" value="Unassembled WGS sequence"/>
</dbReference>
<gene>
    <name evidence="2" type="ORF">UPYG_G00246860</name>
</gene>
<keyword evidence="3" id="KW-1185">Reference proteome</keyword>
<comment type="caution">
    <text evidence="2">The sequence shown here is derived from an EMBL/GenBank/DDBJ whole genome shotgun (WGS) entry which is preliminary data.</text>
</comment>
<dbReference type="AlphaFoldDB" id="A0ABD0X6X4"/>
<evidence type="ECO:0000313" key="3">
    <source>
        <dbReference type="Proteomes" id="UP001557470"/>
    </source>
</evidence>
<dbReference type="EMBL" id="JAGEUA010000007">
    <property type="protein sequence ID" value="KAL0970753.1"/>
    <property type="molecule type" value="Genomic_DNA"/>
</dbReference>
<protein>
    <submittedName>
        <fullName evidence="2">Uncharacterized protein</fullName>
    </submittedName>
</protein>
<name>A0ABD0X6X4_UMBPY</name>